<feature type="coiled-coil region" evidence="1">
    <location>
        <begin position="708"/>
        <end position="735"/>
    </location>
</feature>
<gene>
    <name evidence="2" type="ORF">H8R25_12935</name>
</gene>
<sequence>MANRGSEWRKWDLHVHTKGTNKNDQFSSNSTESFFELFFKKAVVYNISAIGITDYFTIDNYLKARLYVSLIETKVNDLGEKLFSDSEIDFIKNIFIFPNVELRMMPSTGVEKLINIHCIFNPDYVTELDNDFFNEIGNQDRYKMNRAGFISYGKSLKPDITDDNLLFKEGINNFVIDPKSVKELIDKNSNLKNNTIIVVSNSSNDGNSGLQKHYDLFEGEQSSLDGVRRTIYNISNAIFSTNPKDVKYFLGKRLSDNIGVTELEKSNEQEQVILERGSLKPCLVGSDAHKEENLFKRFTWIKSNLNFQGLKQIIYEPEQRVKIQDLEPDIKEEKLVIDSVKFISNDNTFTSDEIHFNRNLNVIIGGKSSGKSILLYNIAKTLLADRKILKNESHPFNYKYDFGNDFDFEVKIISGISQSIKRTDDLPSILSEIKYIPQNYLSKLAEPENKKGNELLKLVRGLLLEDEDYKIKYQEFINRVKSNDINRESIINNYFEIQDKIESLKKDLILKGNEEVLELNIKGNNEKINKLKEGIGLTEEQIKQYNVYNEELEKIEIEIGKVKSDYSKVTSFHTDTKNTLTELIQKKNLILNSLENETIKAHYNTELNIINQALSSIESSIELVKLDSERRFVNENIFKDQFSSRSKRNVILKDLLKPFVNSEEIKKQIENIEKLIIEDKQKLSVINQYKVDIKSNEVALESEKVKIFKIYTENFEEYKKVISELEERTKLLESDNLKIDGTPKFNYPKLKNKILEISDGRKASYNPFSIFDENKNATSNFDLESSINELKAIFNSMVETKDYSFNTKSDIKSAVKILLDDYFFDYWEVIYDNDTLTKMSTGKASFVILMLIVGLSKSKAPILIDQPEDNLDNRSITKDLVEYLRNKKLDRQIILVTHNPNVVVNSDAENVIIANQKGQNDKITSSPFQFDYINGSIENTLTLNKTQTDLLKSMGVREHIADIVEGGKEAFKKREEKYGF</sequence>
<reference evidence="2 3" key="1">
    <citation type="submission" date="2020-08" db="EMBL/GenBank/DDBJ databases">
        <title>Description of novel Flavobacterium F-392 isolate.</title>
        <authorList>
            <person name="Saticioglu I.B."/>
            <person name="Duman M."/>
            <person name="Altun S."/>
        </authorList>
    </citation>
    <scope>NUCLEOTIDE SEQUENCE [LARGE SCALE GENOMIC DNA]</scope>
    <source>
        <strain evidence="2 3">F-392</strain>
    </source>
</reference>
<evidence type="ECO:0000313" key="2">
    <source>
        <dbReference type="EMBL" id="MBC5845339.1"/>
    </source>
</evidence>
<organism evidence="2 3">
    <name type="scientific">Flavobacterium muglaense</name>
    <dbReference type="NCBI Taxonomy" id="2764716"/>
    <lineage>
        <taxon>Bacteria</taxon>
        <taxon>Pseudomonadati</taxon>
        <taxon>Bacteroidota</taxon>
        <taxon>Flavobacteriia</taxon>
        <taxon>Flavobacteriales</taxon>
        <taxon>Flavobacteriaceae</taxon>
        <taxon>Flavobacterium</taxon>
    </lineage>
</organism>
<feature type="coiled-coil region" evidence="1">
    <location>
        <begin position="538"/>
        <end position="597"/>
    </location>
</feature>
<evidence type="ECO:0000256" key="1">
    <source>
        <dbReference type="SAM" id="Coils"/>
    </source>
</evidence>
<dbReference type="SUPFAM" id="SSF89550">
    <property type="entry name" value="PHP domain-like"/>
    <property type="match status" value="1"/>
</dbReference>
<dbReference type="Proteomes" id="UP000641454">
    <property type="component" value="Unassembled WGS sequence"/>
</dbReference>
<accession>A0A923SH62</accession>
<evidence type="ECO:0008006" key="4">
    <source>
        <dbReference type="Google" id="ProtNLM"/>
    </source>
</evidence>
<protein>
    <recommendedName>
        <fullName evidence="4">ATPase involved in DNA repair</fullName>
    </recommendedName>
</protein>
<dbReference type="InterPro" id="IPR016195">
    <property type="entry name" value="Pol/histidinol_Pase-like"/>
</dbReference>
<dbReference type="RefSeq" id="WP_187019746.1">
    <property type="nucleotide sequence ID" value="NZ_JACRUK010000036.1"/>
</dbReference>
<dbReference type="AlphaFoldDB" id="A0A923SH62"/>
<comment type="caution">
    <text evidence="2">The sequence shown here is derived from an EMBL/GenBank/DDBJ whole genome shotgun (WGS) entry which is preliminary data.</text>
</comment>
<evidence type="ECO:0000313" key="3">
    <source>
        <dbReference type="Proteomes" id="UP000641454"/>
    </source>
</evidence>
<dbReference type="NCBIfam" id="NF045780">
    <property type="entry name" value="TrlF_fam_ATP"/>
    <property type="match status" value="1"/>
</dbReference>
<proteinExistence type="predicted"/>
<name>A0A923SH62_9FLAO</name>
<keyword evidence="1" id="KW-0175">Coiled coil</keyword>
<dbReference type="InterPro" id="IPR027417">
    <property type="entry name" value="P-loop_NTPase"/>
</dbReference>
<dbReference type="InterPro" id="IPR054787">
    <property type="entry name" value="TrlF_ATPase"/>
</dbReference>
<dbReference type="Gene3D" id="3.40.50.300">
    <property type="entry name" value="P-loop containing nucleotide triphosphate hydrolases"/>
    <property type="match status" value="1"/>
</dbReference>
<dbReference type="Gene3D" id="3.20.20.140">
    <property type="entry name" value="Metal-dependent hydrolases"/>
    <property type="match status" value="1"/>
</dbReference>
<dbReference type="EMBL" id="JACRUL010000035">
    <property type="protein sequence ID" value="MBC5845339.1"/>
    <property type="molecule type" value="Genomic_DNA"/>
</dbReference>
<dbReference type="SUPFAM" id="SSF52540">
    <property type="entry name" value="P-loop containing nucleoside triphosphate hydrolases"/>
    <property type="match status" value="1"/>
</dbReference>
<keyword evidence="3" id="KW-1185">Reference proteome</keyword>